<dbReference type="CDD" id="cd00067">
    <property type="entry name" value="GAL4"/>
    <property type="match status" value="1"/>
</dbReference>
<sequence>MQPEDRLGSQALSLPPIAEWYDARTTTAFEARPTTRTEDQAGQRTATAEGHVAYHRPRDLNGAFAHPDSLGNTNVDRHARPQQSFPTQLTGHGLPKVMGLPEHSAMPRRDSSLAGWTVTSPGRRGQEGLAVRPGYESIQSTGEEADMSARYGRDCARYAAASHGPEEHDDRIKQEYERDRQSFDPVSRSPHLPLTHESLANRADDSLGNPTILQYVPGLLPAAAGYKNRGYIGVEMINGQKFHIYEGGLCLPYEVNGERVNEWWGLTKANIPRKRLATACDRCREKKVRCEPGVGGCLQCQRVNSTCLRNMPQHDSPESSARQ</sequence>
<feature type="region of interest" description="Disordered" evidence="2">
    <location>
        <begin position="105"/>
        <end position="128"/>
    </location>
</feature>
<dbReference type="RefSeq" id="XP_033456657.1">
    <property type="nucleotide sequence ID" value="XM_033608857.1"/>
</dbReference>
<reference evidence="5" key="2">
    <citation type="submission" date="2020-04" db="EMBL/GenBank/DDBJ databases">
        <authorList>
            <consortium name="NCBI Genome Project"/>
        </authorList>
    </citation>
    <scope>NUCLEOTIDE SEQUENCE</scope>
    <source>
        <strain evidence="5">CBS 342.82</strain>
    </source>
</reference>
<dbReference type="PROSITE" id="PS50048">
    <property type="entry name" value="ZN2_CY6_FUNGAL_2"/>
    <property type="match status" value="1"/>
</dbReference>
<dbReference type="AlphaFoldDB" id="A0A6J3LV25"/>
<reference evidence="5" key="1">
    <citation type="submission" date="2020-01" db="EMBL/GenBank/DDBJ databases">
        <authorList>
            <consortium name="DOE Joint Genome Institute"/>
            <person name="Haridas S."/>
            <person name="Albert R."/>
            <person name="Binder M."/>
            <person name="Bloem J."/>
            <person name="Labutti K."/>
            <person name="Salamov A."/>
            <person name="Andreopoulos B."/>
            <person name="Baker S.E."/>
            <person name="Barry K."/>
            <person name="Bills G."/>
            <person name="Bluhm B.H."/>
            <person name="Cannon C."/>
            <person name="Castanera R."/>
            <person name="Culley D.E."/>
            <person name="Daum C."/>
            <person name="Ezra D."/>
            <person name="Gonzalez J.B."/>
            <person name="Henrissat B."/>
            <person name="Kuo A."/>
            <person name="Liang C."/>
            <person name="Lipzen A."/>
            <person name="Lutzoni F."/>
            <person name="Magnuson J."/>
            <person name="Mondo S."/>
            <person name="Nolan M."/>
            <person name="Ohm R."/>
            <person name="Pangilinan J."/>
            <person name="Park H.-J."/>
            <person name="Ramirez L."/>
            <person name="Alfaro M."/>
            <person name="Sun H."/>
            <person name="Tritt A."/>
            <person name="Yoshinaga Y."/>
            <person name="Zwiers L.-H."/>
            <person name="Turgeon B.G."/>
            <person name="Goodwin S.B."/>
            <person name="Spatafora J.W."/>
            <person name="Crous P.W."/>
            <person name="Grigoriev I.V."/>
        </authorList>
    </citation>
    <scope>NUCLEOTIDE SEQUENCE</scope>
    <source>
        <strain evidence="5">CBS 342.82</strain>
    </source>
</reference>
<evidence type="ECO:0000259" key="3">
    <source>
        <dbReference type="PROSITE" id="PS50048"/>
    </source>
</evidence>
<feature type="region of interest" description="Disordered" evidence="2">
    <location>
        <begin position="1"/>
        <end position="72"/>
    </location>
</feature>
<dbReference type="Proteomes" id="UP000504637">
    <property type="component" value="Unplaced"/>
</dbReference>
<protein>
    <recommendedName>
        <fullName evidence="3">Zn(2)-C6 fungal-type domain-containing protein</fullName>
    </recommendedName>
</protein>
<gene>
    <name evidence="5" type="ORF">K489DRAFT_70929</name>
</gene>
<keyword evidence="1" id="KW-0539">Nucleus</keyword>
<name>A0A6J3LV25_9PEZI</name>
<dbReference type="GeneID" id="54366658"/>
<dbReference type="SUPFAM" id="SSF57701">
    <property type="entry name" value="Zn2/Cys6 DNA-binding domain"/>
    <property type="match status" value="1"/>
</dbReference>
<dbReference type="SMART" id="SM00066">
    <property type="entry name" value="GAL4"/>
    <property type="match status" value="1"/>
</dbReference>
<organism evidence="5">
    <name type="scientific">Dissoconium aciculare CBS 342.82</name>
    <dbReference type="NCBI Taxonomy" id="1314786"/>
    <lineage>
        <taxon>Eukaryota</taxon>
        <taxon>Fungi</taxon>
        <taxon>Dikarya</taxon>
        <taxon>Ascomycota</taxon>
        <taxon>Pezizomycotina</taxon>
        <taxon>Dothideomycetes</taxon>
        <taxon>Dothideomycetidae</taxon>
        <taxon>Mycosphaerellales</taxon>
        <taxon>Dissoconiaceae</taxon>
        <taxon>Dissoconium</taxon>
    </lineage>
</organism>
<accession>A0A6J3LV25</accession>
<keyword evidence="4" id="KW-1185">Reference proteome</keyword>
<evidence type="ECO:0000256" key="1">
    <source>
        <dbReference type="ARBA" id="ARBA00023242"/>
    </source>
</evidence>
<dbReference type="InterPro" id="IPR036864">
    <property type="entry name" value="Zn2-C6_fun-type_DNA-bd_sf"/>
</dbReference>
<reference evidence="5" key="3">
    <citation type="submission" date="2025-08" db="UniProtKB">
        <authorList>
            <consortium name="RefSeq"/>
        </authorList>
    </citation>
    <scope>IDENTIFICATION</scope>
    <source>
        <strain evidence="5">CBS 342.82</strain>
    </source>
</reference>
<evidence type="ECO:0000256" key="2">
    <source>
        <dbReference type="SAM" id="MobiDB-lite"/>
    </source>
</evidence>
<proteinExistence type="predicted"/>
<evidence type="ECO:0000313" key="4">
    <source>
        <dbReference type="Proteomes" id="UP000504637"/>
    </source>
</evidence>
<dbReference type="InterPro" id="IPR001138">
    <property type="entry name" value="Zn2Cys6_DnaBD"/>
</dbReference>
<dbReference type="GO" id="GO:0008270">
    <property type="term" value="F:zinc ion binding"/>
    <property type="evidence" value="ECO:0007669"/>
    <property type="project" value="InterPro"/>
</dbReference>
<dbReference type="GO" id="GO:0000981">
    <property type="term" value="F:DNA-binding transcription factor activity, RNA polymerase II-specific"/>
    <property type="evidence" value="ECO:0007669"/>
    <property type="project" value="InterPro"/>
</dbReference>
<dbReference type="OrthoDB" id="3525185at2759"/>
<dbReference type="Pfam" id="PF00172">
    <property type="entry name" value="Zn_clus"/>
    <property type="match status" value="1"/>
</dbReference>
<feature type="domain" description="Zn(2)-C6 fungal-type" evidence="3">
    <location>
        <begin position="279"/>
        <end position="307"/>
    </location>
</feature>
<dbReference type="PROSITE" id="PS00463">
    <property type="entry name" value="ZN2_CY6_FUNGAL_1"/>
    <property type="match status" value="1"/>
</dbReference>
<dbReference type="Gene3D" id="4.10.240.10">
    <property type="entry name" value="Zn(2)-C6 fungal-type DNA-binding domain"/>
    <property type="match status" value="1"/>
</dbReference>
<evidence type="ECO:0000313" key="5">
    <source>
        <dbReference type="RefSeq" id="XP_033456657.1"/>
    </source>
</evidence>